<dbReference type="InterPro" id="IPR036259">
    <property type="entry name" value="MFS_trans_sf"/>
</dbReference>
<evidence type="ECO:0000256" key="3">
    <source>
        <dbReference type="ARBA" id="ARBA00022692"/>
    </source>
</evidence>
<keyword evidence="3 6" id="KW-0812">Transmembrane</keyword>
<dbReference type="GO" id="GO:0022857">
    <property type="term" value="F:transmembrane transporter activity"/>
    <property type="evidence" value="ECO:0007669"/>
    <property type="project" value="TreeGrafter"/>
</dbReference>
<dbReference type="PANTHER" id="PTHR43791:SF18">
    <property type="entry name" value="NICOTINIC ACID TRANSPORTER TNA1, PUTATIVE (AFU_ORTHOLOGUE AFUA_3G03820)-RELATED"/>
    <property type="match status" value="1"/>
</dbReference>
<evidence type="ECO:0000313" key="7">
    <source>
        <dbReference type="EMBL" id="GAT29881.1"/>
    </source>
</evidence>
<keyword evidence="5 6" id="KW-0472">Membrane</keyword>
<dbReference type="PANTHER" id="PTHR43791">
    <property type="entry name" value="PERMEASE-RELATED"/>
    <property type="match status" value="1"/>
</dbReference>
<comment type="caution">
    <text evidence="7">The sequence shown here is derived from an EMBL/GenBank/DDBJ whole genome shotgun (WGS) entry which is preliminary data.</text>
</comment>
<feature type="transmembrane region" description="Helical" evidence="6">
    <location>
        <begin position="118"/>
        <end position="140"/>
    </location>
</feature>
<evidence type="ECO:0000256" key="2">
    <source>
        <dbReference type="ARBA" id="ARBA00022448"/>
    </source>
</evidence>
<name>A0A146FYV4_ASPKA</name>
<reference evidence="7 8" key="1">
    <citation type="journal article" date="2016" name="DNA Res.">
        <title>Genome sequence of Aspergillus luchuensis NBRC 4314.</title>
        <authorList>
            <person name="Yamada O."/>
            <person name="Machida M."/>
            <person name="Hosoyama A."/>
            <person name="Goto M."/>
            <person name="Takahashi T."/>
            <person name="Futagami T."/>
            <person name="Yamagata Y."/>
            <person name="Takeuchi M."/>
            <person name="Kobayashi T."/>
            <person name="Koike H."/>
            <person name="Abe K."/>
            <person name="Asai K."/>
            <person name="Arita M."/>
            <person name="Fujita N."/>
            <person name="Fukuda K."/>
            <person name="Higa K."/>
            <person name="Horikawa H."/>
            <person name="Ishikawa T."/>
            <person name="Jinno K."/>
            <person name="Kato Y."/>
            <person name="Kirimura K."/>
            <person name="Mizutani O."/>
            <person name="Nakasone K."/>
            <person name="Sano M."/>
            <person name="Shiraishi Y."/>
            <person name="Tsukahara M."/>
            <person name="Gomi K."/>
        </authorList>
    </citation>
    <scope>NUCLEOTIDE SEQUENCE [LARGE SCALE GENOMIC DNA]</scope>
    <source>
        <strain evidence="7 8">RIB 2604</strain>
    </source>
</reference>
<dbReference type="Proteomes" id="UP000075230">
    <property type="component" value="Unassembled WGS sequence"/>
</dbReference>
<evidence type="ECO:0000256" key="4">
    <source>
        <dbReference type="ARBA" id="ARBA00022989"/>
    </source>
</evidence>
<dbReference type="Gene3D" id="1.20.1250.20">
    <property type="entry name" value="MFS general substrate transporter like domains"/>
    <property type="match status" value="2"/>
</dbReference>
<evidence type="ECO:0000256" key="6">
    <source>
        <dbReference type="SAM" id="Phobius"/>
    </source>
</evidence>
<protein>
    <submittedName>
        <fullName evidence="7">MFS nicotinic acid transporter Tna1</fullName>
    </submittedName>
</protein>
<dbReference type="EMBL" id="BCWF01000030">
    <property type="protein sequence ID" value="GAT29881.1"/>
    <property type="molecule type" value="Genomic_DNA"/>
</dbReference>
<gene>
    <name evidence="7" type="ORF">RIB2604_03102150</name>
</gene>
<dbReference type="VEuPathDB" id="FungiDB:ASPFODRAFT_64069"/>
<sequence>MRTEKQSKRRNGIQTVCRDFNHLEGNLDHIDERKLLRKMDLRLMPMLTLLYLFSFLDRGNIGNARIEGMEEDLHLGGTQYNWAHSNGYRDQLSRSADSEDIPRCHSQKMNGVGGYSGWRWIFIIEGLATVVVAVMSYFFLYDYPDTASFLTRDERAWILRRLSLQFSNNGNVVPEAGDFK</sequence>
<keyword evidence="4 6" id="KW-1133">Transmembrane helix</keyword>
<evidence type="ECO:0000313" key="8">
    <source>
        <dbReference type="Proteomes" id="UP000075230"/>
    </source>
</evidence>
<dbReference type="AlphaFoldDB" id="A0A146FYV4"/>
<reference evidence="8" key="2">
    <citation type="submission" date="2016-02" db="EMBL/GenBank/DDBJ databases">
        <title>Genome sequencing of Aspergillus luchuensis NBRC 4314.</title>
        <authorList>
            <person name="Yamada O."/>
        </authorList>
    </citation>
    <scope>NUCLEOTIDE SEQUENCE [LARGE SCALE GENOMIC DNA]</scope>
    <source>
        <strain evidence="8">RIB 2604</strain>
    </source>
</reference>
<dbReference type="SUPFAM" id="SSF103473">
    <property type="entry name" value="MFS general substrate transporter"/>
    <property type="match status" value="2"/>
</dbReference>
<evidence type="ECO:0000256" key="1">
    <source>
        <dbReference type="ARBA" id="ARBA00004141"/>
    </source>
</evidence>
<keyword evidence="2" id="KW-0813">Transport</keyword>
<comment type="subcellular location">
    <subcellularLocation>
        <location evidence="1">Membrane</location>
        <topology evidence="1">Multi-pass membrane protein</topology>
    </subcellularLocation>
</comment>
<evidence type="ECO:0000256" key="5">
    <source>
        <dbReference type="ARBA" id="ARBA00023136"/>
    </source>
</evidence>
<accession>A0A146FYV4</accession>
<organism evidence="7 8">
    <name type="scientific">Aspergillus kawachii</name>
    <name type="common">White koji mold</name>
    <name type="synonym">Aspergillus awamori var. kawachi</name>
    <dbReference type="NCBI Taxonomy" id="1069201"/>
    <lineage>
        <taxon>Eukaryota</taxon>
        <taxon>Fungi</taxon>
        <taxon>Dikarya</taxon>
        <taxon>Ascomycota</taxon>
        <taxon>Pezizomycotina</taxon>
        <taxon>Eurotiomycetes</taxon>
        <taxon>Eurotiomycetidae</taxon>
        <taxon>Eurotiales</taxon>
        <taxon>Aspergillaceae</taxon>
        <taxon>Aspergillus</taxon>
        <taxon>Aspergillus subgen. Circumdati</taxon>
    </lineage>
</organism>
<dbReference type="GO" id="GO:0016020">
    <property type="term" value="C:membrane"/>
    <property type="evidence" value="ECO:0007669"/>
    <property type="project" value="UniProtKB-SubCell"/>
</dbReference>
<proteinExistence type="predicted"/>